<dbReference type="GO" id="GO:0005576">
    <property type="term" value="C:extracellular region"/>
    <property type="evidence" value="ECO:0007669"/>
    <property type="project" value="TreeGrafter"/>
</dbReference>
<keyword evidence="3 7" id="KW-0133">Cell shape</keyword>
<dbReference type="GO" id="GO:0071972">
    <property type="term" value="F:peptidoglycan L,D-transpeptidase activity"/>
    <property type="evidence" value="ECO:0007669"/>
    <property type="project" value="TreeGrafter"/>
</dbReference>
<evidence type="ECO:0000259" key="9">
    <source>
        <dbReference type="PROSITE" id="PS52029"/>
    </source>
</evidence>
<evidence type="ECO:0000256" key="2">
    <source>
        <dbReference type="ARBA" id="ARBA00022679"/>
    </source>
</evidence>
<dbReference type="GO" id="GO:0018104">
    <property type="term" value="P:peptidoglycan-protein cross-linking"/>
    <property type="evidence" value="ECO:0007669"/>
    <property type="project" value="TreeGrafter"/>
</dbReference>
<dbReference type="GO" id="GO:0008360">
    <property type="term" value="P:regulation of cell shape"/>
    <property type="evidence" value="ECO:0007669"/>
    <property type="project" value="UniProtKB-UniRule"/>
</dbReference>
<keyword evidence="5" id="KW-0012">Acyltransferase</keyword>
<evidence type="ECO:0000313" key="10">
    <source>
        <dbReference type="EMBL" id="SDM68686.1"/>
    </source>
</evidence>
<feature type="chain" id="PRO_5009245691" evidence="8">
    <location>
        <begin position="27"/>
        <end position="374"/>
    </location>
</feature>
<feature type="active site" description="Nucleophile" evidence="7">
    <location>
        <position position="321"/>
    </location>
</feature>
<dbReference type="InterPro" id="IPR005490">
    <property type="entry name" value="LD_TPept_cat_dom"/>
</dbReference>
<feature type="active site" description="Proton donor/acceptor" evidence="7">
    <location>
        <position position="303"/>
    </location>
</feature>
<dbReference type="Gene3D" id="2.60.40.3710">
    <property type="match status" value="1"/>
</dbReference>
<evidence type="ECO:0000256" key="3">
    <source>
        <dbReference type="ARBA" id="ARBA00022960"/>
    </source>
</evidence>
<evidence type="ECO:0000313" key="11">
    <source>
        <dbReference type="Proteomes" id="UP000183376"/>
    </source>
</evidence>
<dbReference type="InterPro" id="IPR038063">
    <property type="entry name" value="Transpep_catalytic_dom"/>
</dbReference>
<dbReference type="Pfam" id="PF17964">
    <property type="entry name" value="Big_10"/>
    <property type="match status" value="1"/>
</dbReference>
<reference evidence="10 11" key="1">
    <citation type="submission" date="2016-10" db="EMBL/GenBank/DDBJ databases">
        <authorList>
            <person name="de Groot N.N."/>
        </authorList>
    </citation>
    <scope>NUCLEOTIDE SEQUENCE [LARGE SCALE GENOMIC DNA]</scope>
    <source>
        <strain evidence="10 11">DSM 44149</strain>
    </source>
</reference>
<dbReference type="GO" id="GO:0071555">
    <property type="term" value="P:cell wall organization"/>
    <property type="evidence" value="ECO:0007669"/>
    <property type="project" value="UniProtKB-UniRule"/>
</dbReference>
<dbReference type="PANTHER" id="PTHR30582">
    <property type="entry name" value="L,D-TRANSPEPTIDASE"/>
    <property type="match status" value="1"/>
</dbReference>
<dbReference type="eggNOG" id="COG1376">
    <property type="taxonomic scope" value="Bacteria"/>
</dbReference>
<keyword evidence="10" id="KW-0449">Lipoprotein</keyword>
<dbReference type="STRING" id="211114.SAMN04489726_2908"/>
<dbReference type="UniPathway" id="UPA00219"/>
<evidence type="ECO:0000256" key="4">
    <source>
        <dbReference type="ARBA" id="ARBA00022984"/>
    </source>
</evidence>
<dbReference type="Gene3D" id="2.40.440.10">
    <property type="entry name" value="L,D-transpeptidase catalytic domain-like"/>
    <property type="match status" value="1"/>
</dbReference>
<dbReference type="RefSeq" id="WP_052407317.1">
    <property type="nucleotide sequence ID" value="NZ_JOEF01000007.1"/>
</dbReference>
<dbReference type="CDD" id="cd16913">
    <property type="entry name" value="YkuD_like"/>
    <property type="match status" value="1"/>
</dbReference>
<dbReference type="Proteomes" id="UP000183376">
    <property type="component" value="Chromosome I"/>
</dbReference>
<evidence type="ECO:0000256" key="6">
    <source>
        <dbReference type="ARBA" id="ARBA00023316"/>
    </source>
</evidence>
<keyword evidence="6 7" id="KW-0961">Cell wall biogenesis/degradation</keyword>
<name>A0A1G9V9D5_ALLAB</name>
<dbReference type="SUPFAM" id="SSF141523">
    <property type="entry name" value="L,D-transpeptidase catalytic domain-like"/>
    <property type="match status" value="1"/>
</dbReference>
<organism evidence="10 11">
    <name type="scientific">Allokutzneria albata</name>
    <name type="common">Kibdelosporangium albatum</name>
    <dbReference type="NCBI Taxonomy" id="211114"/>
    <lineage>
        <taxon>Bacteria</taxon>
        <taxon>Bacillati</taxon>
        <taxon>Actinomycetota</taxon>
        <taxon>Actinomycetes</taxon>
        <taxon>Pseudonocardiales</taxon>
        <taxon>Pseudonocardiaceae</taxon>
        <taxon>Allokutzneria</taxon>
    </lineage>
</organism>
<feature type="domain" description="L,D-TPase catalytic" evidence="9">
    <location>
        <begin position="229"/>
        <end position="345"/>
    </location>
</feature>
<keyword evidence="4 7" id="KW-0573">Peptidoglycan synthesis</keyword>
<sequence>MARARFVAVGLAMVVALGQSVPPAEAVVPQQNTIVVEPADRATDVAPDAPLRVRIEDGTLDEVTLTDADGRRIQGVLSMDRRGWTATEKADFDKDYSYSGTATGADGARLPITGTFRTVTPRLLVTVSPRVAEGGTYGVAQPVWLVFPKPGVPPRDRAAVEKAVSVESSPVTEGAWAWIDAENLVWRPKDYWQPGTKVTVRSGLRGVRFDEGVYGKNDFTRNFTIGRHQLVRADTGTFRLIVERDGVEIRNYPASYGDDSDPKRTTRSGRYFVMSKQQYYYMQRYDFDAYWALRLSIHGEFIHANQYTVKDQGRRNVSHGCANLSMKNAEDYYRIALEGDPVVVTGSAIDLPAKGADFWAYPWPMWTSLSAVKG</sequence>
<gene>
    <name evidence="10" type="ORF">SAMN04489726_2908</name>
</gene>
<dbReference type="PROSITE" id="PS52029">
    <property type="entry name" value="LD_TPASE"/>
    <property type="match status" value="1"/>
</dbReference>
<protein>
    <submittedName>
        <fullName evidence="10">Lipoprotein-anchoring transpeptidase ErfK/SrfK</fullName>
    </submittedName>
</protein>
<proteinExistence type="predicted"/>
<accession>A0A1G9V9D5</accession>
<feature type="signal peptide" evidence="8">
    <location>
        <begin position="1"/>
        <end position="26"/>
    </location>
</feature>
<keyword evidence="8" id="KW-0732">Signal</keyword>
<dbReference type="AlphaFoldDB" id="A0A1G9V9D5"/>
<evidence type="ECO:0000256" key="5">
    <source>
        <dbReference type="ARBA" id="ARBA00023315"/>
    </source>
</evidence>
<dbReference type="Pfam" id="PF03734">
    <property type="entry name" value="YkuD"/>
    <property type="match status" value="1"/>
</dbReference>
<keyword evidence="2" id="KW-0808">Transferase</keyword>
<evidence type="ECO:0000256" key="1">
    <source>
        <dbReference type="ARBA" id="ARBA00004752"/>
    </source>
</evidence>
<dbReference type="InterPro" id="IPR041280">
    <property type="entry name" value="Big_10"/>
</dbReference>
<dbReference type="Gene3D" id="2.60.40.3780">
    <property type="match status" value="1"/>
</dbReference>
<dbReference type="EMBL" id="LT629701">
    <property type="protein sequence ID" value="SDM68686.1"/>
    <property type="molecule type" value="Genomic_DNA"/>
</dbReference>
<evidence type="ECO:0000256" key="7">
    <source>
        <dbReference type="PROSITE-ProRule" id="PRU01373"/>
    </source>
</evidence>
<dbReference type="PANTHER" id="PTHR30582:SF2">
    <property type="entry name" value="L,D-TRANSPEPTIDASE YCIB-RELATED"/>
    <property type="match status" value="1"/>
</dbReference>
<keyword evidence="11" id="KW-1185">Reference proteome</keyword>
<evidence type="ECO:0000256" key="8">
    <source>
        <dbReference type="SAM" id="SignalP"/>
    </source>
</evidence>
<dbReference type="GO" id="GO:0016746">
    <property type="term" value="F:acyltransferase activity"/>
    <property type="evidence" value="ECO:0007669"/>
    <property type="project" value="UniProtKB-KW"/>
</dbReference>
<dbReference type="CDD" id="cd13432">
    <property type="entry name" value="LDT_IgD_like_2"/>
    <property type="match status" value="1"/>
</dbReference>
<comment type="pathway">
    <text evidence="1 7">Cell wall biogenesis; peptidoglycan biosynthesis.</text>
</comment>
<dbReference type="InterPro" id="IPR050979">
    <property type="entry name" value="LD-transpeptidase"/>
</dbReference>